<protein>
    <submittedName>
        <fullName evidence="1">Uncharacterized protein</fullName>
    </submittedName>
</protein>
<dbReference type="AlphaFoldDB" id="A0A8H7ZYE5"/>
<organism evidence="1 2">
    <name type="scientific">Olpidium bornovanus</name>
    <dbReference type="NCBI Taxonomy" id="278681"/>
    <lineage>
        <taxon>Eukaryota</taxon>
        <taxon>Fungi</taxon>
        <taxon>Fungi incertae sedis</taxon>
        <taxon>Olpidiomycota</taxon>
        <taxon>Olpidiomycotina</taxon>
        <taxon>Olpidiomycetes</taxon>
        <taxon>Olpidiales</taxon>
        <taxon>Olpidiaceae</taxon>
        <taxon>Olpidium</taxon>
    </lineage>
</organism>
<accession>A0A8H7ZYE5</accession>
<proteinExistence type="predicted"/>
<keyword evidence="2" id="KW-1185">Reference proteome</keyword>
<evidence type="ECO:0000313" key="1">
    <source>
        <dbReference type="EMBL" id="KAG5461635.1"/>
    </source>
</evidence>
<evidence type="ECO:0000313" key="2">
    <source>
        <dbReference type="Proteomes" id="UP000673691"/>
    </source>
</evidence>
<sequence>MQARQSDGTTGARRTRQFVWQPRPTGWKANDDLPDRDNGILEMSKLWKKDRFQWLVDAWWRKETFCRVYPAVH</sequence>
<reference evidence="1 2" key="1">
    <citation type="journal article" name="Sci. Rep.">
        <title>Genome-scale phylogenetic analyses confirm Olpidium as the closest living zoosporic fungus to the non-flagellated, terrestrial fungi.</title>
        <authorList>
            <person name="Chang Y."/>
            <person name="Rochon D."/>
            <person name="Sekimoto S."/>
            <person name="Wang Y."/>
            <person name="Chovatia M."/>
            <person name="Sandor L."/>
            <person name="Salamov A."/>
            <person name="Grigoriev I.V."/>
            <person name="Stajich J.E."/>
            <person name="Spatafora J.W."/>
        </authorList>
    </citation>
    <scope>NUCLEOTIDE SEQUENCE [LARGE SCALE GENOMIC DNA]</scope>
    <source>
        <strain evidence="1">S191</strain>
    </source>
</reference>
<dbReference type="EMBL" id="JAEFCI010003354">
    <property type="protein sequence ID" value="KAG5461635.1"/>
    <property type="molecule type" value="Genomic_DNA"/>
</dbReference>
<comment type="caution">
    <text evidence="1">The sequence shown here is derived from an EMBL/GenBank/DDBJ whole genome shotgun (WGS) entry which is preliminary data.</text>
</comment>
<gene>
    <name evidence="1" type="ORF">BJ554DRAFT_6139</name>
</gene>
<dbReference type="Proteomes" id="UP000673691">
    <property type="component" value="Unassembled WGS sequence"/>
</dbReference>
<name>A0A8H7ZYE5_9FUNG</name>